<evidence type="ECO:0000313" key="2">
    <source>
        <dbReference type="EMBL" id="KAJ6034197.1"/>
    </source>
</evidence>
<dbReference type="AlphaFoldDB" id="A0AAD6I5M4"/>
<accession>A0AAD6I5M4</accession>
<evidence type="ECO:0000313" key="3">
    <source>
        <dbReference type="Proteomes" id="UP001219568"/>
    </source>
</evidence>
<proteinExistence type="predicted"/>
<reference evidence="2" key="2">
    <citation type="submission" date="2023-01" db="EMBL/GenBank/DDBJ databases">
        <authorList>
            <person name="Petersen C."/>
        </authorList>
    </citation>
    <scope>NUCLEOTIDE SEQUENCE</scope>
    <source>
        <strain evidence="2">IBT 15450</strain>
    </source>
</reference>
<sequence>MAVRKRFINPSARRESPNQSAATHRGIEASPNSNLFLDKTQETVRPRQMRKFSMRRRSLVVNFFENFSSGSPSSLSRLIYSGFALHSLTGLASVIASLISALVKFPDAKHVDIWGQLRLMG</sequence>
<comment type="caution">
    <text evidence="2">The sequence shown here is derived from an EMBL/GenBank/DDBJ whole genome shotgun (WGS) entry which is preliminary data.</text>
</comment>
<name>A0AAD6I5M4_PENCN</name>
<organism evidence="2 3">
    <name type="scientific">Penicillium canescens</name>
    <dbReference type="NCBI Taxonomy" id="5083"/>
    <lineage>
        <taxon>Eukaryota</taxon>
        <taxon>Fungi</taxon>
        <taxon>Dikarya</taxon>
        <taxon>Ascomycota</taxon>
        <taxon>Pezizomycotina</taxon>
        <taxon>Eurotiomycetes</taxon>
        <taxon>Eurotiomycetidae</taxon>
        <taxon>Eurotiales</taxon>
        <taxon>Aspergillaceae</taxon>
        <taxon>Penicillium</taxon>
    </lineage>
</organism>
<keyword evidence="3" id="KW-1185">Reference proteome</keyword>
<evidence type="ECO:0000256" key="1">
    <source>
        <dbReference type="SAM" id="MobiDB-lite"/>
    </source>
</evidence>
<feature type="region of interest" description="Disordered" evidence="1">
    <location>
        <begin position="1"/>
        <end position="32"/>
    </location>
</feature>
<dbReference type="EMBL" id="JAQJZL010000010">
    <property type="protein sequence ID" value="KAJ6034197.1"/>
    <property type="molecule type" value="Genomic_DNA"/>
</dbReference>
<protein>
    <submittedName>
        <fullName evidence="2">Uncharacterized protein</fullName>
    </submittedName>
</protein>
<gene>
    <name evidence="2" type="ORF">N7460_008372</name>
</gene>
<reference evidence="2" key="1">
    <citation type="journal article" date="2023" name="IMA Fungus">
        <title>Comparative genomic study of the Penicillium genus elucidates a diverse pangenome and 15 lateral gene transfer events.</title>
        <authorList>
            <person name="Petersen C."/>
            <person name="Sorensen T."/>
            <person name="Nielsen M.R."/>
            <person name="Sondergaard T.E."/>
            <person name="Sorensen J.L."/>
            <person name="Fitzpatrick D.A."/>
            <person name="Frisvad J.C."/>
            <person name="Nielsen K.L."/>
        </authorList>
    </citation>
    <scope>NUCLEOTIDE SEQUENCE</scope>
    <source>
        <strain evidence="2">IBT 15450</strain>
    </source>
</reference>
<dbReference type="Proteomes" id="UP001219568">
    <property type="component" value="Unassembled WGS sequence"/>
</dbReference>